<proteinExistence type="predicted"/>
<protein>
    <submittedName>
        <fullName evidence="5">Mannitol dehydrogenase family protein</fullName>
        <ecNumber evidence="5">1.1.1.-</ecNumber>
    </submittedName>
</protein>
<sequence>MSNLHLNYESLSNVFESVKKPQYTPSEHRSGIVHIGIGAFHKAHQAVFTDDVLNMHGGDWRITAVSLRRPDARDQLEKQNSLYTVVEKSDGEISPRIIGAVEKVLVCPEDPQQVINTIASTDIKIVSLTITEKGYCQKNGTLDTSNVDIAHDLKNLSAPKSMPGLIVAACAARKQNNTRGFTVLSCDNLPHNGKITQNVVMRFAEKVDAELASWIATHISFCSTMVDRIVPATTSADLDEVKNLTGLADDAAVICEPFRQWVIEDNFVAGRPQWEDAGALLVADVTPYEDMKLRLLNGSHSALAYLGFLSGFDFIHQAIANPRLLALTKKLMDEDVTPTLNVPSGFDLDAYKAIIRTRFANSQVPYKTTQVANDGSQKLPQRILAVADHLISAGKQPAVIPAIIAAWFQFLEGQDTHGEQHAVNDPLANTLCPLALKHKANETKQVQELIAASQIFPEGLIANTEFINNIEHYLAKFHAKGVLTTLAELN</sequence>
<dbReference type="PRINTS" id="PR00084">
    <property type="entry name" value="MTLDHDRGNASE"/>
</dbReference>
<dbReference type="RefSeq" id="WP_303492803.1">
    <property type="nucleotide sequence ID" value="NZ_JAUOPB010000007.1"/>
</dbReference>
<evidence type="ECO:0000256" key="1">
    <source>
        <dbReference type="ARBA" id="ARBA00023002"/>
    </source>
</evidence>
<name>A0AAW7X970_9GAMM</name>
<dbReference type="InterPro" id="IPR008927">
    <property type="entry name" value="6-PGluconate_DH-like_C_sf"/>
</dbReference>
<dbReference type="Pfam" id="PF01232">
    <property type="entry name" value="Mannitol_dh"/>
    <property type="match status" value="1"/>
</dbReference>
<dbReference type="InterPro" id="IPR013328">
    <property type="entry name" value="6PGD_dom2"/>
</dbReference>
<dbReference type="InterPro" id="IPR013131">
    <property type="entry name" value="Mannitol_DH_N"/>
</dbReference>
<dbReference type="Gene3D" id="1.10.1040.10">
    <property type="entry name" value="N-(1-d-carboxylethyl)-l-norvaline Dehydrogenase, domain 2"/>
    <property type="match status" value="1"/>
</dbReference>
<dbReference type="InterPro" id="IPR023027">
    <property type="entry name" value="Mannitol_DH_CS"/>
</dbReference>
<comment type="caution">
    <text evidence="5">The sequence shown here is derived from an EMBL/GenBank/DDBJ whole genome shotgun (WGS) entry which is preliminary data.</text>
</comment>
<dbReference type="InterPro" id="IPR050988">
    <property type="entry name" value="Mannitol_DH/Oxidoreductase"/>
</dbReference>
<evidence type="ECO:0000259" key="3">
    <source>
        <dbReference type="Pfam" id="PF01232"/>
    </source>
</evidence>
<evidence type="ECO:0000313" key="5">
    <source>
        <dbReference type="EMBL" id="MDO6422982.1"/>
    </source>
</evidence>
<dbReference type="AlphaFoldDB" id="A0AAW7X970"/>
<keyword evidence="1 5" id="KW-0560">Oxidoreductase</keyword>
<dbReference type="EC" id="1.1.1.-" evidence="5"/>
<feature type="domain" description="Mannitol dehydrogenase C-terminal" evidence="4">
    <location>
        <begin position="284"/>
        <end position="475"/>
    </location>
</feature>
<gene>
    <name evidence="5" type="ORF">Q4521_10895</name>
</gene>
<dbReference type="GO" id="GO:0019594">
    <property type="term" value="P:mannitol metabolic process"/>
    <property type="evidence" value="ECO:0007669"/>
    <property type="project" value="InterPro"/>
</dbReference>
<dbReference type="Proteomes" id="UP001169760">
    <property type="component" value="Unassembled WGS sequence"/>
</dbReference>
<evidence type="ECO:0000313" key="6">
    <source>
        <dbReference type="Proteomes" id="UP001169760"/>
    </source>
</evidence>
<dbReference type="InterPro" id="IPR013118">
    <property type="entry name" value="Mannitol_DH_C"/>
</dbReference>
<dbReference type="GO" id="GO:0016616">
    <property type="term" value="F:oxidoreductase activity, acting on the CH-OH group of donors, NAD or NADP as acceptor"/>
    <property type="evidence" value="ECO:0007669"/>
    <property type="project" value="TreeGrafter"/>
</dbReference>
<dbReference type="InterPro" id="IPR000669">
    <property type="entry name" value="Mannitol_DH"/>
</dbReference>
<dbReference type="PANTHER" id="PTHR43362:SF1">
    <property type="entry name" value="MANNITOL DEHYDROGENASE 2-RELATED"/>
    <property type="match status" value="1"/>
</dbReference>
<evidence type="ECO:0000256" key="2">
    <source>
        <dbReference type="ARBA" id="ARBA00023027"/>
    </source>
</evidence>
<dbReference type="EMBL" id="JAUOPB010000007">
    <property type="protein sequence ID" value="MDO6422982.1"/>
    <property type="molecule type" value="Genomic_DNA"/>
</dbReference>
<dbReference type="Gene3D" id="3.40.50.720">
    <property type="entry name" value="NAD(P)-binding Rossmann-like Domain"/>
    <property type="match status" value="1"/>
</dbReference>
<dbReference type="PROSITE" id="PS00974">
    <property type="entry name" value="MANNITOL_DHGENASE"/>
    <property type="match status" value="1"/>
</dbReference>
<accession>A0AAW7X970</accession>
<dbReference type="PANTHER" id="PTHR43362">
    <property type="entry name" value="MANNITOL DEHYDROGENASE DSF1-RELATED"/>
    <property type="match status" value="1"/>
</dbReference>
<evidence type="ECO:0000259" key="4">
    <source>
        <dbReference type="Pfam" id="PF08125"/>
    </source>
</evidence>
<dbReference type="SUPFAM" id="SSF48179">
    <property type="entry name" value="6-phosphogluconate dehydrogenase C-terminal domain-like"/>
    <property type="match status" value="1"/>
</dbReference>
<feature type="domain" description="Mannitol dehydrogenase N-terminal" evidence="3">
    <location>
        <begin position="31"/>
        <end position="275"/>
    </location>
</feature>
<dbReference type="InterPro" id="IPR036291">
    <property type="entry name" value="NAD(P)-bd_dom_sf"/>
</dbReference>
<organism evidence="5 6">
    <name type="scientific">Saccharophagus degradans</name>
    <dbReference type="NCBI Taxonomy" id="86304"/>
    <lineage>
        <taxon>Bacteria</taxon>
        <taxon>Pseudomonadati</taxon>
        <taxon>Pseudomonadota</taxon>
        <taxon>Gammaproteobacteria</taxon>
        <taxon>Cellvibrionales</taxon>
        <taxon>Cellvibrionaceae</taxon>
        <taxon>Saccharophagus</taxon>
    </lineage>
</organism>
<keyword evidence="2" id="KW-0520">NAD</keyword>
<dbReference type="SUPFAM" id="SSF51735">
    <property type="entry name" value="NAD(P)-binding Rossmann-fold domains"/>
    <property type="match status" value="1"/>
</dbReference>
<dbReference type="Pfam" id="PF08125">
    <property type="entry name" value="Mannitol_dh_C"/>
    <property type="match status" value="1"/>
</dbReference>
<reference evidence="5" key="1">
    <citation type="submission" date="2023-07" db="EMBL/GenBank/DDBJ databases">
        <title>Genome content predicts the carbon catabolic preferences of heterotrophic bacteria.</title>
        <authorList>
            <person name="Gralka M."/>
        </authorList>
    </citation>
    <scope>NUCLEOTIDE SEQUENCE</scope>
    <source>
        <strain evidence="5">I3M17_2</strain>
    </source>
</reference>